<evidence type="ECO:0008006" key="4">
    <source>
        <dbReference type="Google" id="ProtNLM"/>
    </source>
</evidence>
<accession>A0A0D8XQ79</accession>
<dbReference type="Proteomes" id="UP000053766">
    <property type="component" value="Unassembled WGS sequence"/>
</dbReference>
<evidence type="ECO:0000256" key="1">
    <source>
        <dbReference type="SAM" id="SignalP"/>
    </source>
</evidence>
<reference evidence="2 3" key="1">
    <citation type="submission" date="2013-11" db="EMBL/GenBank/DDBJ databases">
        <title>Draft genome of the bovine lungworm Dictyocaulus viviparus.</title>
        <authorList>
            <person name="Mitreva M."/>
        </authorList>
    </citation>
    <scope>NUCLEOTIDE SEQUENCE [LARGE SCALE GENOMIC DNA]</scope>
    <source>
        <strain evidence="2 3">HannoverDv2000</strain>
    </source>
</reference>
<keyword evidence="1" id="KW-0732">Signal</keyword>
<feature type="chain" id="PRO_5002335844" description="Secreted protein" evidence="1">
    <location>
        <begin position="20"/>
        <end position="87"/>
    </location>
</feature>
<evidence type="ECO:0000313" key="2">
    <source>
        <dbReference type="EMBL" id="KJH45907.1"/>
    </source>
</evidence>
<evidence type="ECO:0000313" key="3">
    <source>
        <dbReference type="Proteomes" id="UP000053766"/>
    </source>
</evidence>
<reference evidence="3" key="2">
    <citation type="journal article" date="2016" name="Sci. Rep.">
        <title>Dictyocaulus viviparus genome, variome and transcriptome elucidate lungworm biology and support future intervention.</title>
        <authorList>
            <person name="McNulty S.N."/>
            <person name="Strube C."/>
            <person name="Rosa B.A."/>
            <person name="Martin J.C."/>
            <person name="Tyagi R."/>
            <person name="Choi Y.J."/>
            <person name="Wang Q."/>
            <person name="Hallsworth Pepin K."/>
            <person name="Zhang X."/>
            <person name="Ozersky P."/>
            <person name="Wilson R.K."/>
            <person name="Sternberg P.W."/>
            <person name="Gasser R.B."/>
            <person name="Mitreva M."/>
        </authorList>
    </citation>
    <scope>NUCLEOTIDE SEQUENCE [LARGE SCALE GENOMIC DNA]</scope>
    <source>
        <strain evidence="3">HannoverDv2000</strain>
    </source>
</reference>
<organism evidence="2 3">
    <name type="scientific">Dictyocaulus viviparus</name>
    <name type="common">Bovine lungworm</name>
    <dbReference type="NCBI Taxonomy" id="29172"/>
    <lineage>
        <taxon>Eukaryota</taxon>
        <taxon>Metazoa</taxon>
        <taxon>Ecdysozoa</taxon>
        <taxon>Nematoda</taxon>
        <taxon>Chromadorea</taxon>
        <taxon>Rhabditida</taxon>
        <taxon>Rhabditina</taxon>
        <taxon>Rhabditomorpha</taxon>
        <taxon>Strongyloidea</taxon>
        <taxon>Metastrongylidae</taxon>
        <taxon>Dictyocaulus</taxon>
    </lineage>
</organism>
<gene>
    <name evidence="2" type="ORF">DICVIV_08062</name>
</gene>
<proteinExistence type="predicted"/>
<keyword evidence="3" id="KW-1185">Reference proteome</keyword>
<dbReference type="OrthoDB" id="5806326at2759"/>
<sequence length="87" mass="9773">MYCPTVLMVVMIAVAVSEAAQRCYTGSKDKYESRLCDTGVAGKYKKREDHTEDQNTIACQTIEASDSLPYRVISLDKLGNRPTFFEN</sequence>
<name>A0A0D8XQ79_DICVI</name>
<dbReference type="AlphaFoldDB" id="A0A0D8XQ79"/>
<dbReference type="EMBL" id="KN716380">
    <property type="protein sequence ID" value="KJH45907.1"/>
    <property type="molecule type" value="Genomic_DNA"/>
</dbReference>
<feature type="signal peptide" evidence="1">
    <location>
        <begin position="1"/>
        <end position="19"/>
    </location>
</feature>
<protein>
    <recommendedName>
        <fullName evidence="4">Secreted protein</fullName>
    </recommendedName>
</protein>